<reference evidence="2 3" key="1">
    <citation type="submission" date="2023-03" db="EMBL/GenBank/DDBJ databases">
        <title>Isolation and description of six Streptomyces strains from soil environments, able to metabolize different microbial glucans.</title>
        <authorList>
            <person name="Widen T."/>
            <person name="Larsbrink J."/>
        </authorList>
    </citation>
    <scope>NUCLEOTIDE SEQUENCE [LARGE SCALE GENOMIC DNA]</scope>
    <source>
        <strain evidence="2 3">Mut2</strain>
    </source>
</reference>
<accession>A0ABY9IFY6</accession>
<dbReference type="SUPFAM" id="SSF49695">
    <property type="entry name" value="gamma-Crystallin-like"/>
    <property type="match status" value="1"/>
</dbReference>
<dbReference type="Proteomes" id="UP001229952">
    <property type="component" value="Chromosome"/>
</dbReference>
<feature type="signal peptide" evidence="1">
    <location>
        <begin position="1"/>
        <end position="27"/>
    </location>
</feature>
<dbReference type="RefSeq" id="WP_306092327.1">
    <property type="nucleotide sequence ID" value="NZ_CP120992.1"/>
</dbReference>
<evidence type="ECO:0000256" key="1">
    <source>
        <dbReference type="SAM" id="SignalP"/>
    </source>
</evidence>
<sequence>MRLTRVLPLVAAAVAAVFLGPVAPAQAATADCPSGYLCVWDQTSYNGHMYKFSGSNSDWSAWAINNHDSSWYNHGTSGLNACVWQGYYYTGSVKVVASGTSSPQDAAHAHLGSSNNWGC</sequence>
<proteinExistence type="predicted"/>
<dbReference type="Gene3D" id="2.60.20.10">
    <property type="entry name" value="Crystallins"/>
    <property type="match status" value="1"/>
</dbReference>
<organism evidence="2 3">
    <name type="scientific">Streptomyces laculatispora</name>
    <dbReference type="NCBI Taxonomy" id="887464"/>
    <lineage>
        <taxon>Bacteria</taxon>
        <taxon>Bacillati</taxon>
        <taxon>Actinomycetota</taxon>
        <taxon>Actinomycetes</taxon>
        <taxon>Kitasatosporales</taxon>
        <taxon>Streptomycetaceae</taxon>
        <taxon>Streptomyces</taxon>
    </lineage>
</organism>
<dbReference type="Pfam" id="PF03995">
    <property type="entry name" value="Inhibitor_I36"/>
    <property type="match status" value="1"/>
</dbReference>
<dbReference type="InterPro" id="IPR011024">
    <property type="entry name" value="G_crystallin-like"/>
</dbReference>
<keyword evidence="1" id="KW-0732">Signal</keyword>
<dbReference type="EMBL" id="CP120992">
    <property type="protein sequence ID" value="WLQ45119.1"/>
    <property type="molecule type" value="Genomic_DNA"/>
</dbReference>
<gene>
    <name evidence="2" type="ORF">P8A22_37725</name>
</gene>
<evidence type="ECO:0000313" key="3">
    <source>
        <dbReference type="Proteomes" id="UP001229952"/>
    </source>
</evidence>
<feature type="chain" id="PRO_5045859321" evidence="1">
    <location>
        <begin position="28"/>
        <end position="119"/>
    </location>
</feature>
<name>A0ABY9IFY6_9ACTN</name>
<protein>
    <submittedName>
        <fullName evidence="2">Peptidase inhibitor family I36 protein</fullName>
    </submittedName>
</protein>
<keyword evidence="3" id="KW-1185">Reference proteome</keyword>
<evidence type="ECO:0000313" key="2">
    <source>
        <dbReference type="EMBL" id="WLQ45119.1"/>
    </source>
</evidence>